<dbReference type="EMBL" id="JAEFBJ010000012">
    <property type="protein sequence ID" value="KAG7545985.1"/>
    <property type="molecule type" value="Genomic_DNA"/>
</dbReference>
<dbReference type="PANTHER" id="PTHR31541">
    <property type="entry name" value="B3 DOMAIN PLANT PROTEIN-RELATED"/>
    <property type="match status" value="1"/>
</dbReference>
<evidence type="ECO:0000256" key="1">
    <source>
        <dbReference type="SAM" id="MobiDB-lite"/>
    </source>
</evidence>
<dbReference type="AlphaFoldDB" id="A0A8T1YJ73"/>
<proteinExistence type="predicted"/>
<dbReference type="Pfam" id="PF03754">
    <property type="entry name" value="At2g31720-like"/>
    <property type="match status" value="1"/>
</dbReference>
<feature type="domain" description="TF-B3" evidence="2">
    <location>
        <begin position="228"/>
        <end position="298"/>
    </location>
</feature>
<comment type="caution">
    <text evidence="3">The sequence shown here is derived from an EMBL/GenBank/DDBJ whole genome shotgun (WGS) entry which is preliminary data.</text>
</comment>
<sequence length="310" mass="36149">MRTYDDDLDPTRKNKWWRLYELADVATKVYDEEQRKKKGKSRIVSEEEEDERFRFLEYVPRKIRSSLKYSQQNYDQNLNGASTSSSSLHHLRCFEPCSSLHYNTAETKSPPPNPNSQSYLTEISTSRKRPQRRSSSSGKFKKTKVTSLPRMARETPEWLVQVMIKMKKAEDPRLVFEKTLSPSDVNSNQSRLLLPFNMLTRNDFLTPFESQAMEREDIEEENIGVGTILVNEKSKMWGLRFKIWVMEKKNSGNGTLNYALNWGWNDVVKGNNLKDGHEISLWSFRCRGVLCFALEHRVPRSKGFAAVMQS</sequence>
<dbReference type="InterPro" id="IPR003340">
    <property type="entry name" value="B3_DNA-bd"/>
</dbReference>
<evidence type="ECO:0000313" key="3">
    <source>
        <dbReference type="EMBL" id="KAG7545985.1"/>
    </source>
</evidence>
<feature type="region of interest" description="Disordered" evidence="1">
    <location>
        <begin position="104"/>
        <end position="147"/>
    </location>
</feature>
<dbReference type="PANTHER" id="PTHR31541:SF34">
    <property type="entry name" value="TF-B3 DOMAIN-CONTAINING PROTEIN"/>
    <property type="match status" value="1"/>
</dbReference>
<name>A0A8T1YJ73_ARASU</name>
<dbReference type="InterPro" id="IPR005508">
    <property type="entry name" value="At2g31720-like"/>
</dbReference>
<dbReference type="OrthoDB" id="1090008at2759"/>
<gene>
    <name evidence="3" type="ORF">ISN44_As12g014000</name>
</gene>
<keyword evidence="4" id="KW-1185">Reference proteome</keyword>
<evidence type="ECO:0000313" key="4">
    <source>
        <dbReference type="Proteomes" id="UP000694251"/>
    </source>
</evidence>
<dbReference type="CDD" id="cd10017">
    <property type="entry name" value="B3_DNA"/>
    <property type="match status" value="1"/>
</dbReference>
<evidence type="ECO:0000259" key="2">
    <source>
        <dbReference type="PROSITE" id="PS50863"/>
    </source>
</evidence>
<organism evidence="3 4">
    <name type="scientific">Arabidopsis suecica</name>
    <name type="common">Swedish thale-cress</name>
    <name type="synonym">Cardaminopsis suecica</name>
    <dbReference type="NCBI Taxonomy" id="45249"/>
    <lineage>
        <taxon>Eukaryota</taxon>
        <taxon>Viridiplantae</taxon>
        <taxon>Streptophyta</taxon>
        <taxon>Embryophyta</taxon>
        <taxon>Tracheophyta</taxon>
        <taxon>Spermatophyta</taxon>
        <taxon>Magnoliopsida</taxon>
        <taxon>eudicotyledons</taxon>
        <taxon>Gunneridae</taxon>
        <taxon>Pentapetalae</taxon>
        <taxon>rosids</taxon>
        <taxon>malvids</taxon>
        <taxon>Brassicales</taxon>
        <taxon>Brassicaceae</taxon>
        <taxon>Camelineae</taxon>
        <taxon>Arabidopsis</taxon>
    </lineage>
</organism>
<dbReference type="PROSITE" id="PS50863">
    <property type="entry name" value="B3"/>
    <property type="match status" value="1"/>
</dbReference>
<reference evidence="3 4" key="1">
    <citation type="submission" date="2020-12" db="EMBL/GenBank/DDBJ databases">
        <title>Concerted genomic and epigenomic changes stabilize Arabidopsis allopolyploids.</title>
        <authorList>
            <person name="Chen Z."/>
        </authorList>
    </citation>
    <scope>NUCLEOTIDE SEQUENCE [LARGE SCALE GENOMIC DNA]</scope>
    <source>
        <strain evidence="3">As9502</strain>
        <tissue evidence="3">Leaf</tissue>
    </source>
</reference>
<accession>A0A8T1YJ73</accession>
<dbReference type="GO" id="GO:0003677">
    <property type="term" value="F:DNA binding"/>
    <property type="evidence" value="ECO:0007669"/>
    <property type="project" value="UniProtKB-KW"/>
</dbReference>
<dbReference type="Proteomes" id="UP000694251">
    <property type="component" value="Chromosome 12"/>
</dbReference>
<keyword evidence="3" id="KW-0238">DNA-binding</keyword>
<protein>
    <submittedName>
        <fullName evidence="3">DNA-binding pseudobarrel domain superfamily</fullName>
    </submittedName>
</protein>